<sequence length="153" mass="17601">MGDSSRKIDMGKLVTYSDDLARVLRDKKDSNNLAHCHQHLQALRSSCDADSSELQSLLRAVTDEIDDLDCQRASIEDKKHILKKLEQYDLRQQMTLSMYASVTNIIPNLDDDSKIGGYIVDREKKVVDKFEFNSMEMPAYDARSKIWKMIDIL</sequence>
<name>A0A2I0J6V5_PUNGR</name>
<gene>
    <name evidence="1" type="ORF">CRG98_028157</name>
</gene>
<protein>
    <recommendedName>
        <fullName evidence="3">Kinetochore protein Spc24</fullName>
    </recommendedName>
</protein>
<organism evidence="1 2">
    <name type="scientific">Punica granatum</name>
    <name type="common">Pomegranate</name>
    <dbReference type="NCBI Taxonomy" id="22663"/>
    <lineage>
        <taxon>Eukaryota</taxon>
        <taxon>Viridiplantae</taxon>
        <taxon>Streptophyta</taxon>
        <taxon>Embryophyta</taxon>
        <taxon>Tracheophyta</taxon>
        <taxon>Spermatophyta</taxon>
        <taxon>Magnoliopsida</taxon>
        <taxon>eudicotyledons</taxon>
        <taxon>Gunneridae</taxon>
        <taxon>Pentapetalae</taxon>
        <taxon>rosids</taxon>
        <taxon>malvids</taxon>
        <taxon>Myrtales</taxon>
        <taxon>Lythraceae</taxon>
        <taxon>Punica</taxon>
    </lineage>
</organism>
<evidence type="ECO:0000313" key="1">
    <source>
        <dbReference type="EMBL" id="PKI51446.1"/>
    </source>
</evidence>
<reference evidence="1 2" key="1">
    <citation type="submission" date="2017-11" db="EMBL/GenBank/DDBJ databases">
        <title>De-novo sequencing of pomegranate (Punica granatum L.) genome.</title>
        <authorList>
            <person name="Akparov Z."/>
            <person name="Amiraslanov A."/>
            <person name="Hajiyeva S."/>
            <person name="Abbasov M."/>
            <person name="Kaur K."/>
            <person name="Hamwieh A."/>
            <person name="Solovyev V."/>
            <person name="Salamov A."/>
            <person name="Braich B."/>
            <person name="Kosarev P."/>
            <person name="Mahmoud A."/>
            <person name="Hajiyev E."/>
            <person name="Babayeva S."/>
            <person name="Izzatullayeva V."/>
            <person name="Mammadov A."/>
            <person name="Mammadov A."/>
            <person name="Sharifova S."/>
            <person name="Ojaghi J."/>
            <person name="Eynullazada K."/>
            <person name="Bayramov B."/>
            <person name="Abdulazimova A."/>
            <person name="Shahmuradov I."/>
        </authorList>
    </citation>
    <scope>NUCLEOTIDE SEQUENCE [LARGE SCALE GENOMIC DNA]</scope>
    <source>
        <strain evidence="2">cv. AG2017</strain>
        <tissue evidence="1">Leaf</tissue>
    </source>
</reference>
<dbReference type="GO" id="GO:0051983">
    <property type="term" value="P:regulation of chromosome segregation"/>
    <property type="evidence" value="ECO:0007669"/>
    <property type="project" value="InterPro"/>
</dbReference>
<dbReference type="Proteomes" id="UP000233551">
    <property type="component" value="Unassembled WGS sequence"/>
</dbReference>
<proteinExistence type="predicted"/>
<evidence type="ECO:0000313" key="2">
    <source>
        <dbReference type="Proteomes" id="UP000233551"/>
    </source>
</evidence>
<dbReference type="PANTHER" id="PTHR35730">
    <property type="entry name" value="KINETOCHORE PROTEIN SPC24 HOMOLOG-RELATED"/>
    <property type="match status" value="1"/>
</dbReference>
<dbReference type="PANTHER" id="PTHR35730:SF2">
    <property type="entry name" value="KINETOCHORE PROTEIN SPC24 HOMOLOG-RELATED"/>
    <property type="match status" value="1"/>
</dbReference>
<dbReference type="STRING" id="22663.A0A2I0J6V5"/>
<keyword evidence="2" id="KW-1185">Reference proteome</keyword>
<comment type="caution">
    <text evidence="1">The sequence shown here is derived from an EMBL/GenBank/DDBJ whole genome shotgun (WGS) entry which is preliminary data.</text>
</comment>
<dbReference type="AlphaFoldDB" id="A0A2I0J6V5"/>
<dbReference type="EMBL" id="PGOL01002008">
    <property type="protein sequence ID" value="PKI51446.1"/>
    <property type="molecule type" value="Genomic_DNA"/>
</dbReference>
<dbReference type="Gene3D" id="3.30.160.570">
    <property type="entry name" value="Ncd80 complex, Spc24 subunit"/>
    <property type="match status" value="1"/>
</dbReference>
<evidence type="ECO:0008006" key="3">
    <source>
        <dbReference type="Google" id="ProtNLM"/>
    </source>
</evidence>
<dbReference type="InterPro" id="IPR044951">
    <property type="entry name" value="SPC24-like"/>
</dbReference>
<accession>A0A2I0J6V5</accession>